<protein>
    <submittedName>
        <fullName evidence="1">Uncharacterized protein</fullName>
    </submittedName>
</protein>
<reference evidence="1 2" key="1">
    <citation type="submission" date="2014-02" db="EMBL/GenBank/DDBJ databases">
        <title>The Genome Sequence of Trichophyton interdigitale MR816.</title>
        <authorList>
            <consortium name="The Broad Institute Genomics Platform"/>
            <person name="Cuomo C.A."/>
            <person name="White T.C."/>
            <person name="Graser Y."/>
            <person name="Martinez-Rossi N."/>
            <person name="Heitman J."/>
            <person name="Young S.K."/>
            <person name="Zeng Q."/>
            <person name="Gargeya S."/>
            <person name="Abouelleil A."/>
            <person name="Alvarado L."/>
            <person name="Chapman S.B."/>
            <person name="Gainer-Dewar J."/>
            <person name="Goldberg J."/>
            <person name="Griggs A."/>
            <person name="Gujja S."/>
            <person name="Hansen M."/>
            <person name="Howarth C."/>
            <person name="Imamovic A."/>
            <person name="Larimer J."/>
            <person name="Martinez D."/>
            <person name="Murphy C."/>
            <person name="Pearson M.D."/>
            <person name="Persinoti G."/>
            <person name="Poon T."/>
            <person name="Priest M."/>
            <person name="Roberts A.D."/>
            <person name="Saif S."/>
            <person name="Shea T.D."/>
            <person name="Sykes S.N."/>
            <person name="Wortman J."/>
            <person name="Nusbaum C."/>
            <person name="Birren B."/>
        </authorList>
    </citation>
    <scope>NUCLEOTIDE SEQUENCE [LARGE SCALE GENOMIC DNA]</scope>
    <source>
        <strain evidence="1 2">MR816</strain>
    </source>
</reference>
<accession>A0A059J5P9</accession>
<keyword evidence="2" id="KW-1185">Reference proteome</keyword>
<organism evidence="1 2">
    <name type="scientific">Trichophyton interdigitale (strain MR816)</name>
    <dbReference type="NCBI Taxonomy" id="1215338"/>
    <lineage>
        <taxon>Eukaryota</taxon>
        <taxon>Fungi</taxon>
        <taxon>Dikarya</taxon>
        <taxon>Ascomycota</taxon>
        <taxon>Pezizomycotina</taxon>
        <taxon>Eurotiomycetes</taxon>
        <taxon>Eurotiomycetidae</taxon>
        <taxon>Onygenales</taxon>
        <taxon>Arthrodermataceae</taxon>
        <taxon>Trichophyton</taxon>
    </lineage>
</organism>
<name>A0A059J5P9_TRIIM</name>
<dbReference type="EMBL" id="AOKY01000319">
    <property type="protein sequence ID" value="KDB23165.1"/>
    <property type="molecule type" value="Genomic_DNA"/>
</dbReference>
<proteinExistence type="predicted"/>
<dbReference type="Proteomes" id="UP000024533">
    <property type="component" value="Unassembled WGS sequence"/>
</dbReference>
<dbReference type="HOGENOM" id="CLU_2238527_0_0_1"/>
<evidence type="ECO:0000313" key="1">
    <source>
        <dbReference type="EMBL" id="KDB23165.1"/>
    </source>
</evidence>
<gene>
    <name evidence="1" type="ORF">H109_04980</name>
</gene>
<dbReference type="AlphaFoldDB" id="A0A059J5P9"/>
<comment type="caution">
    <text evidence="1">The sequence shown here is derived from an EMBL/GenBank/DDBJ whole genome shotgun (WGS) entry which is preliminary data.</text>
</comment>
<evidence type="ECO:0000313" key="2">
    <source>
        <dbReference type="Proteomes" id="UP000024533"/>
    </source>
</evidence>
<sequence>MSIKSRISAYSRTAHALDLALSTIVYSCRKTNNSLTKVYSATAVSMSTLVAGDGLRTINCHAPLTIPESPLLFLARRLNNNLLRICFKRVMSKTYSKPPPATRSH</sequence>